<dbReference type="GO" id="GO:0016491">
    <property type="term" value="F:oxidoreductase activity"/>
    <property type="evidence" value="ECO:0007669"/>
    <property type="project" value="UniProtKB-KW"/>
</dbReference>
<dbReference type="SUPFAM" id="SSF51735">
    <property type="entry name" value="NAD(P)-binding Rossmann-fold domains"/>
    <property type="match status" value="1"/>
</dbReference>
<dbReference type="CDD" id="cd11731">
    <property type="entry name" value="Lin1944_like_SDR_c"/>
    <property type="match status" value="1"/>
</dbReference>
<organism evidence="3 4">
    <name type="scientific">bacterium (Candidatus Blackallbacteria) CG17_big_fil_post_rev_8_21_14_2_50_48_46</name>
    <dbReference type="NCBI Taxonomy" id="2014261"/>
    <lineage>
        <taxon>Bacteria</taxon>
        <taxon>Candidatus Blackallbacteria</taxon>
    </lineage>
</organism>
<evidence type="ECO:0000313" key="3">
    <source>
        <dbReference type="EMBL" id="PIW15764.1"/>
    </source>
</evidence>
<protein>
    <submittedName>
        <fullName evidence="3">Short chain dehydrogenase</fullName>
    </submittedName>
</protein>
<comment type="caution">
    <text evidence="3">The sequence shown here is derived from an EMBL/GenBank/DDBJ whole genome shotgun (WGS) entry which is preliminary data.</text>
</comment>
<dbReference type="PANTHER" id="PTHR43477:SF1">
    <property type="entry name" value="DIHYDROANTICAPSIN 7-DEHYDROGENASE"/>
    <property type="match status" value="1"/>
</dbReference>
<comment type="similarity">
    <text evidence="1">Belongs to the short-chain dehydrogenases/reductases (SDR) family.</text>
</comment>
<dbReference type="InterPro" id="IPR036291">
    <property type="entry name" value="NAD(P)-bd_dom_sf"/>
</dbReference>
<evidence type="ECO:0000256" key="2">
    <source>
        <dbReference type="ARBA" id="ARBA00023002"/>
    </source>
</evidence>
<dbReference type="Pfam" id="PF13561">
    <property type="entry name" value="adh_short_C2"/>
    <property type="match status" value="1"/>
</dbReference>
<evidence type="ECO:0000256" key="1">
    <source>
        <dbReference type="ARBA" id="ARBA00006484"/>
    </source>
</evidence>
<dbReference type="NCBIfam" id="NF005754">
    <property type="entry name" value="PRK07578.1"/>
    <property type="match status" value="1"/>
</dbReference>
<gene>
    <name evidence="3" type="ORF">COW36_15965</name>
</gene>
<dbReference type="Gene3D" id="3.40.50.720">
    <property type="entry name" value="NAD(P)-binding Rossmann-like Domain"/>
    <property type="match status" value="1"/>
</dbReference>
<dbReference type="InterPro" id="IPR002347">
    <property type="entry name" value="SDR_fam"/>
</dbReference>
<dbReference type="PANTHER" id="PTHR43477">
    <property type="entry name" value="DIHYDROANTICAPSIN 7-DEHYDROGENASE"/>
    <property type="match status" value="1"/>
</dbReference>
<sequence length="199" mass="21783">MHILLIGGTGTIGKRVSDELKKKHRVTIVGHKQGQYQVDLAKAESIQRLYSQVDPPDAVVCIAGEAKWGNFQDLTEADFLESCQNKLLGQISLVRYGLEKLSPGGSFTLSSGILADHPVVGTSAAALVNGGLHSFVQALALELKDQKRINVVSLNLVEDSQEKYQDYFPGYDAIPMQRAVNGYIRSIEGRINGQVIRVY</sequence>
<reference evidence="3 4" key="1">
    <citation type="submission" date="2017-09" db="EMBL/GenBank/DDBJ databases">
        <title>Depth-based differentiation of microbial function through sediment-hosted aquifers and enrichment of novel symbionts in the deep terrestrial subsurface.</title>
        <authorList>
            <person name="Probst A.J."/>
            <person name="Ladd B."/>
            <person name="Jarett J.K."/>
            <person name="Geller-Mcgrath D.E."/>
            <person name="Sieber C.M."/>
            <person name="Emerson J.B."/>
            <person name="Anantharaman K."/>
            <person name="Thomas B.C."/>
            <person name="Malmstrom R."/>
            <person name="Stieglmeier M."/>
            <person name="Klingl A."/>
            <person name="Woyke T."/>
            <person name="Ryan C.M."/>
            <person name="Banfield J.F."/>
        </authorList>
    </citation>
    <scope>NUCLEOTIDE SEQUENCE [LARGE SCALE GENOMIC DNA]</scope>
    <source>
        <strain evidence="3">CG17_big_fil_post_rev_8_21_14_2_50_48_46</strain>
    </source>
</reference>
<dbReference type="EMBL" id="PFFQ01000045">
    <property type="protein sequence ID" value="PIW15764.1"/>
    <property type="molecule type" value="Genomic_DNA"/>
</dbReference>
<name>A0A2M7G1X6_9BACT</name>
<accession>A0A2M7G1X6</accession>
<dbReference type="InterPro" id="IPR051122">
    <property type="entry name" value="SDR_DHRS6-like"/>
</dbReference>
<dbReference type="Proteomes" id="UP000231019">
    <property type="component" value="Unassembled WGS sequence"/>
</dbReference>
<evidence type="ECO:0000313" key="4">
    <source>
        <dbReference type="Proteomes" id="UP000231019"/>
    </source>
</evidence>
<keyword evidence="2" id="KW-0560">Oxidoreductase</keyword>
<dbReference type="AlphaFoldDB" id="A0A2M7G1X6"/>
<proteinExistence type="inferred from homology"/>